<keyword evidence="10" id="KW-0406">Ion transport</keyword>
<evidence type="ECO:0000256" key="7">
    <source>
        <dbReference type="ARBA" id="ARBA00022737"/>
    </source>
</evidence>
<keyword evidence="4" id="KW-0109">Calcium transport</keyword>
<dbReference type="InterPro" id="IPR005821">
    <property type="entry name" value="Ion_trans_dom"/>
</dbReference>
<dbReference type="Pfam" id="PF12796">
    <property type="entry name" value="Ank_2"/>
    <property type="match status" value="1"/>
</dbReference>
<evidence type="ECO:0000256" key="13">
    <source>
        <dbReference type="PROSITE-ProRule" id="PRU00023"/>
    </source>
</evidence>
<keyword evidence="6 15" id="KW-0812">Transmembrane</keyword>
<dbReference type="PANTHER" id="PTHR10582">
    <property type="entry name" value="TRANSIENT RECEPTOR POTENTIAL ION CHANNEL PROTEIN"/>
    <property type="match status" value="1"/>
</dbReference>
<evidence type="ECO:0000256" key="15">
    <source>
        <dbReference type="SAM" id="Phobius"/>
    </source>
</evidence>
<feature type="region of interest" description="Disordered" evidence="14">
    <location>
        <begin position="87"/>
        <end position="112"/>
    </location>
</feature>
<evidence type="ECO:0000256" key="9">
    <source>
        <dbReference type="ARBA" id="ARBA00022989"/>
    </source>
</evidence>
<feature type="transmembrane region" description="Helical" evidence="15">
    <location>
        <begin position="393"/>
        <end position="413"/>
    </location>
</feature>
<dbReference type="SMART" id="SM00248">
    <property type="entry name" value="ANK"/>
    <property type="match status" value="5"/>
</dbReference>
<keyword evidence="9 15" id="KW-1133">Transmembrane helix</keyword>
<dbReference type="Gene3D" id="1.25.40.20">
    <property type="entry name" value="Ankyrin repeat-containing domain"/>
    <property type="match status" value="1"/>
</dbReference>
<evidence type="ECO:0000256" key="1">
    <source>
        <dbReference type="ARBA" id="ARBA00004651"/>
    </source>
</evidence>
<evidence type="ECO:0000256" key="4">
    <source>
        <dbReference type="ARBA" id="ARBA00022568"/>
    </source>
</evidence>
<dbReference type="InterPro" id="IPR002110">
    <property type="entry name" value="Ankyrin_rpt"/>
</dbReference>
<evidence type="ECO:0000256" key="12">
    <source>
        <dbReference type="ARBA" id="ARBA00023303"/>
    </source>
</evidence>
<dbReference type="PANTHER" id="PTHR10582:SF2">
    <property type="entry name" value="INACTIVE"/>
    <property type="match status" value="1"/>
</dbReference>
<feature type="transmembrane region" description="Helical" evidence="15">
    <location>
        <begin position="429"/>
        <end position="448"/>
    </location>
</feature>
<dbReference type="InterPro" id="IPR036770">
    <property type="entry name" value="Ankyrin_rpt-contain_sf"/>
</dbReference>
<reference evidence="17 18" key="1">
    <citation type="submission" date="2022-05" db="EMBL/GenBank/DDBJ databases">
        <authorList>
            <consortium name="Genoscope - CEA"/>
            <person name="William W."/>
        </authorList>
    </citation>
    <scope>NUCLEOTIDE SEQUENCE [LARGE SCALE GENOMIC DNA]</scope>
</reference>
<evidence type="ECO:0000256" key="14">
    <source>
        <dbReference type="SAM" id="MobiDB-lite"/>
    </source>
</evidence>
<accession>A0ABN8NBT2</accession>
<dbReference type="EMBL" id="CALNXI010000769">
    <property type="protein sequence ID" value="CAH3045321.1"/>
    <property type="molecule type" value="Genomic_DNA"/>
</dbReference>
<keyword evidence="13" id="KW-0040">ANK repeat</keyword>
<keyword evidence="12" id="KW-0407">Ion channel</keyword>
<feature type="repeat" description="ANK" evidence="13">
    <location>
        <begin position="228"/>
        <end position="260"/>
    </location>
</feature>
<dbReference type="SUPFAM" id="SSF48403">
    <property type="entry name" value="Ankyrin repeat"/>
    <property type="match status" value="1"/>
</dbReference>
<name>A0ABN8NBT2_9CNID</name>
<protein>
    <recommendedName>
        <fullName evidence="16">Ion transport domain-containing protein</fullName>
    </recommendedName>
</protein>
<evidence type="ECO:0000256" key="6">
    <source>
        <dbReference type="ARBA" id="ARBA00022692"/>
    </source>
</evidence>
<evidence type="ECO:0000313" key="18">
    <source>
        <dbReference type="Proteomes" id="UP001159427"/>
    </source>
</evidence>
<dbReference type="InterPro" id="IPR024862">
    <property type="entry name" value="TRPV"/>
</dbReference>
<feature type="transmembrane region" description="Helical" evidence="15">
    <location>
        <begin position="600"/>
        <end position="621"/>
    </location>
</feature>
<feature type="domain" description="Ion transport" evidence="16">
    <location>
        <begin position="477"/>
        <end position="631"/>
    </location>
</feature>
<evidence type="ECO:0000256" key="3">
    <source>
        <dbReference type="ARBA" id="ARBA00022475"/>
    </source>
</evidence>
<gene>
    <name evidence="17" type="ORF">PEVE_00041022</name>
</gene>
<feature type="transmembrane region" description="Helical" evidence="15">
    <location>
        <begin position="498"/>
        <end position="519"/>
    </location>
</feature>
<organism evidence="17 18">
    <name type="scientific">Porites evermanni</name>
    <dbReference type="NCBI Taxonomy" id="104178"/>
    <lineage>
        <taxon>Eukaryota</taxon>
        <taxon>Metazoa</taxon>
        <taxon>Cnidaria</taxon>
        <taxon>Anthozoa</taxon>
        <taxon>Hexacorallia</taxon>
        <taxon>Scleractinia</taxon>
        <taxon>Fungiina</taxon>
        <taxon>Poritidae</taxon>
        <taxon>Porites</taxon>
    </lineage>
</organism>
<dbReference type="Proteomes" id="UP001159427">
    <property type="component" value="Unassembled WGS sequence"/>
</dbReference>
<dbReference type="Gene3D" id="1.10.287.70">
    <property type="match status" value="1"/>
</dbReference>
<keyword evidence="11 15" id="KW-0472">Membrane</keyword>
<evidence type="ECO:0000256" key="10">
    <source>
        <dbReference type="ARBA" id="ARBA00023065"/>
    </source>
</evidence>
<keyword evidence="8" id="KW-0106">Calcium</keyword>
<keyword evidence="18" id="KW-1185">Reference proteome</keyword>
<evidence type="ECO:0000256" key="5">
    <source>
        <dbReference type="ARBA" id="ARBA00022673"/>
    </source>
</evidence>
<keyword evidence="5" id="KW-0107">Calcium channel</keyword>
<feature type="transmembrane region" description="Helical" evidence="15">
    <location>
        <begin position="474"/>
        <end position="492"/>
    </location>
</feature>
<evidence type="ECO:0000259" key="16">
    <source>
        <dbReference type="Pfam" id="PF00520"/>
    </source>
</evidence>
<evidence type="ECO:0000256" key="11">
    <source>
        <dbReference type="ARBA" id="ARBA00023136"/>
    </source>
</evidence>
<dbReference type="Pfam" id="PF00520">
    <property type="entry name" value="Ion_trans"/>
    <property type="match status" value="1"/>
</dbReference>
<dbReference type="PROSITE" id="PS50088">
    <property type="entry name" value="ANK_REPEAT"/>
    <property type="match status" value="1"/>
</dbReference>
<comment type="subcellular location">
    <subcellularLocation>
        <location evidence="1">Cell membrane</location>
        <topology evidence="1">Multi-pass membrane protein</topology>
    </subcellularLocation>
</comment>
<keyword evidence="3" id="KW-1003">Cell membrane</keyword>
<keyword evidence="7" id="KW-0677">Repeat</keyword>
<evidence type="ECO:0000313" key="17">
    <source>
        <dbReference type="EMBL" id="CAH3045321.1"/>
    </source>
</evidence>
<feature type="transmembrane region" description="Helical" evidence="15">
    <location>
        <begin position="540"/>
        <end position="558"/>
    </location>
</feature>
<evidence type="ECO:0000256" key="8">
    <source>
        <dbReference type="ARBA" id="ARBA00022837"/>
    </source>
</evidence>
<comment type="caution">
    <text evidence="17">The sequence shown here is derived from an EMBL/GenBank/DDBJ whole genome shotgun (WGS) entry which is preliminary data.</text>
</comment>
<sequence>MGNCINRVPLLGSPSEEDQDEAWKKQTRGRIENKLYTLVDLKGPNSNTELVQIWKESGRPGFMRELQSNEILLPYLYERGEGKEVTAEEKKEWQHEKGHESNKHAVKNEDDSEHTPRKACWSLVHRGTLGETALHLCFLSNNPMMTKIARALLELYPAMAFDQYEGQEYYGETSVHIVIVNGDLHSLKLLIGRCGADANARAQGRFFMPEDCKDKMKQVTDYEGYAYYGEYPASFAACFENKEMYDYLIRKGADPNKQDTFGNTVLHLCVIHNKIDMFFHATRRKHKIRGDPFVRNNQGLTPLTLAAKLGRKEMFHEILEYQSMEYWSYGRMTCSGYPLDSLDSVDRNGKSDKDSALLITLNGKTNEHLDMLNSGIIYRLLEEKWTTFARGKFYRRLLFAVLYLLAFSLSIYYRPRHLDFLRIENGDDVFRLVAEGFTVLGAIIYLVLEIKDVLITQGITAQLITLRDAPGKSLFLVSCILVIIALPCRYLGQRDAETTMMILAAPMAWCYLLFFCRGFGAIGPFVNMIYRMCAGDMSRFFIIYIIYVVGLAQAFSYVMKGVEGYQNEGYTIMTLMRMTFGEFDFFQFDKSRHPTLAKLLFFYFMLFVTVLLMNMLIAMMANTYQNISDRSEKEWRRQWAQIIMVLERSVKPSELKKLQDDYSVDMAPEGIEERRRGLMVIKKSSLPSKADKRRTAILNWQVLGVDSVKNRLQEQATQKRQKPLTTVST</sequence>
<keyword evidence="2" id="KW-0813">Transport</keyword>
<proteinExistence type="predicted"/>
<evidence type="ECO:0000256" key="2">
    <source>
        <dbReference type="ARBA" id="ARBA00022448"/>
    </source>
</evidence>